<proteinExistence type="predicted"/>
<name>A0AAF0WZ90_DAUCS</name>
<evidence type="ECO:0000313" key="2">
    <source>
        <dbReference type="EMBL" id="WOG97278.1"/>
    </source>
</evidence>
<organism evidence="2 3">
    <name type="scientific">Daucus carota subsp. sativus</name>
    <name type="common">Carrot</name>
    <dbReference type="NCBI Taxonomy" id="79200"/>
    <lineage>
        <taxon>Eukaryota</taxon>
        <taxon>Viridiplantae</taxon>
        <taxon>Streptophyta</taxon>
        <taxon>Embryophyta</taxon>
        <taxon>Tracheophyta</taxon>
        <taxon>Spermatophyta</taxon>
        <taxon>Magnoliopsida</taxon>
        <taxon>eudicotyledons</taxon>
        <taxon>Gunneridae</taxon>
        <taxon>Pentapetalae</taxon>
        <taxon>asterids</taxon>
        <taxon>campanulids</taxon>
        <taxon>Apiales</taxon>
        <taxon>Apiaceae</taxon>
        <taxon>Apioideae</taxon>
        <taxon>Scandiceae</taxon>
        <taxon>Daucinae</taxon>
        <taxon>Daucus</taxon>
        <taxon>Daucus sect. Daucus</taxon>
    </lineage>
</organism>
<feature type="region of interest" description="Disordered" evidence="1">
    <location>
        <begin position="104"/>
        <end position="132"/>
    </location>
</feature>
<dbReference type="InterPro" id="IPR008480">
    <property type="entry name" value="DUF761_pln"/>
</dbReference>
<sequence length="251" mass="28871">MKMNASGFLKKILSIVSKAKSAADLKNRMRKIKTRFMIYSLLSTDRKVLFGSISHKLQGLIQDQNEAAAAADEHESNLRLQLAPVLYHDDVNATMLPLNVTKIEAHDDGDDDEEVADTRSQDEEEEEEEEVLDQNTVEVAEEEEINDFVVLAQDEEINQENEEDDDNGKMKDIYPDLRHSLFEDDEYELGRPGAVIELVKKTKEVQDGEEFKLEDQIDEVADLFIQRFHRNMWIQKQNSFKRRSSTTSCST</sequence>
<dbReference type="KEGG" id="dcr:108216661"/>
<gene>
    <name evidence="2" type="ORF">DCAR_0416618</name>
</gene>
<dbReference type="AlphaFoldDB" id="A0AAF0WZ90"/>
<protein>
    <submittedName>
        <fullName evidence="2">Uncharacterized protein</fullName>
    </submittedName>
</protein>
<dbReference type="Pfam" id="PF05553">
    <property type="entry name" value="DUF761"/>
    <property type="match status" value="1"/>
</dbReference>
<dbReference type="Proteomes" id="UP000077755">
    <property type="component" value="Chromosome 4"/>
</dbReference>
<keyword evidence="3" id="KW-1185">Reference proteome</keyword>
<reference evidence="2" key="1">
    <citation type="journal article" date="2016" name="Nat. Genet.">
        <title>A high-quality carrot genome assembly provides new insights into carotenoid accumulation and asterid genome evolution.</title>
        <authorList>
            <person name="Iorizzo M."/>
            <person name="Ellison S."/>
            <person name="Senalik D."/>
            <person name="Zeng P."/>
            <person name="Satapoomin P."/>
            <person name="Huang J."/>
            <person name="Bowman M."/>
            <person name="Iovene M."/>
            <person name="Sanseverino W."/>
            <person name="Cavagnaro P."/>
            <person name="Yildiz M."/>
            <person name="Macko-Podgorni A."/>
            <person name="Moranska E."/>
            <person name="Grzebelus E."/>
            <person name="Grzebelus D."/>
            <person name="Ashrafi H."/>
            <person name="Zheng Z."/>
            <person name="Cheng S."/>
            <person name="Spooner D."/>
            <person name="Van Deynze A."/>
            <person name="Simon P."/>
        </authorList>
    </citation>
    <scope>NUCLEOTIDE SEQUENCE</scope>
    <source>
        <tissue evidence="2">Leaf</tissue>
    </source>
</reference>
<reference evidence="2" key="2">
    <citation type="submission" date="2022-03" db="EMBL/GenBank/DDBJ databases">
        <title>Draft title - Genomic analysis of global carrot germplasm unveils the trajectory of domestication and the origin of high carotenoid orange carrot.</title>
        <authorList>
            <person name="Iorizzo M."/>
            <person name="Ellison S."/>
            <person name="Senalik D."/>
            <person name="Macko-Podgorni A."/>
            <person name="Grzebelus D."/>
            <person name="Bostan H."/>
            <person name="Rolling W."/>
            <person name="Curaba J."/>
            <person name="Simon P."/>
        </authorList>
    </citation>
    <scope>NUCLEOTIDE SEQUENCE</scope>
    <source>
        <tissue evidence="2">Leaf</tissue>
    </source>
</reference>
<dbReference type="EMBL" id="CP093346">
    <property type="protein sequence ID" value="WOG97278.1"/>
    <property type="molecule type" value="Genomic_DNA"/>
</dbReference>
<accession>A0AAF0WZ90</accession>
<feature type="compositionally biased region" description="Acidic residues" evidence="1">
    <location>
        <begin position="122"/>
        <end position="132"/>
    </location>
</feature>
<evidence type="ECO:0000313" key="3">
    <source>
        <dbReference type="Proteomes" id="UP000077755"/>
    </source>
</evidence>
<dbReference type="PANTHER" id="PTHR33450">
    <property type="entry name" value="EMB|CAB67623.1-RELATED"/>
    <property type="match status" value="1"/>
</dbReference>
<evidence type="ECO:0000256" key="1">
    <source>
        <dbReference type="SAM" id="MobiDB-lite"/>
    </source>
</evidence>
<dbReference type="PANTHER" id="PTHR33450:SF12">
    <property type="entry name" value="COTTON FIBER PROTEIN"/>
    <property type="match status" value="1"/>
</dbReference>